<dbReference type="PROSITE" id="PS00041">
    <property type="entry name" value="HTH_ARAC_FAMILY_1"/>
    <property type="match status" value="1"/>
</dbReference>
<dbReference type="EMBL" id="SSSM01000005">
    <property type="protein sequence ID" value="THG29934.1"/>
    <property type="molecule type" value="Genomic_DNA"/>
</dbReference>
<dbReference type="RefSeq" id="WP_136428263.1">
    <property type="nucleotide sequence ID" value="NZ_SSSM01000005.1"/>
</dbReference>
<gene>
    <name evidence="5" type="ORF">E6C64_14920</name>
</gene>
<evidence type="ECO:0000256" key="1">
    <source>
        <dbReference type="ARBA" id="ARBA00023015"/>
    </source>
</evidence>
<keyword evidence="6" id="KW-1185">Reference proteome</keyword>
<dbReference type="InterPro" id="IPR009057">
    <property type="entry name" value="Homeodomain-like_sf"/>
</dbReference>
<dbReference type="AlphaFoldDB" id="A0A4S4FJ62"/>
<accession>A0A4S4FJ62</accession>
<dbReference type="GO" id="GO:0043565">
    <property type="term" value="F:sequence-specific DNA binding"/>
    <property type="evidence" value="ECO:0007669"/>
    <property type="project" value="InterPro"/>
</dbReference>
<comment type="caution">
    <text evidence="5">The sequence shown here is derived from an EMBL/GenBank/DDBJ whole genome shotgun (WGS) entry which is preliminary data.</text>
</comment>
<dbReference type="GO" id="GO:0003700">
    <property type="term" value="F:DNA-binding transcription factor activity"/>
    <property type="evidence" value="ECO:0007669"/>
    <property type="project" value="InterPro"/>
</dbReference>
<dbReference type="PROSITE" id="PS01124">
    <property type="entry name" value="HTH_ARAC_FAMILY_2"/>
    <property type="match status" value="1"/>
</dbReference>
<evidence type="ECO:0000313" key="6">
    <source>
        <dbReference type="Proteomes" id="UP000309133"/>
    </source>
</evidence>
<keyword evidence="3" id="KW-0804">Transcription</keyword>
<dbReference type="InterPro" id="IPR050204">
    <property type="entry name" value="AraC_XylS_family_regulators"/>
</dbReference>
<dbReference type="OrthoDB" id="9799345at2"/>
<dbReference type="Gene3D" id="1.10.10.60">
    <property type="entry name" value="Homeodomain-like"/>
    <property type="match status" value="1"/>
</dbReference>
<dbReference type="SMART" id="SM00342">
    <property type="entry name" value="HTH_ARAC"/>
    <property type="match status" value="1"/>
</dbReference>
<dbReference type="InterPro" id="IPR020449">
    <property type="entry name" value="Tscrpt_reg_AraC-type_HTH"/>
</dbReference>
<protein>
    <submittedName>
        <fullName evidence="5">AraC family transcriptional regulator</fullName>
    </submittedName>
</protein>
<name>A0A4S4FJ62_9MICO</name>
<dbReference type="PANTHER" id="PTHR46796">
    <property type="entry name" value="HTH-TYPE TRANSCRIPTIONAL ACTIVATOR RHAS-RELATED"/>
    <property type="match status" value="1"/>
</dbReference>
<proteinExistence type="predicted"/>
<organism evidence="5 6">
    <name type="scientific">Naasia lichenicola</name>
    <dbReference type="NCBI Taxonomy" id="2565933"/>
    <lineage>
        <taxon>Bacteria</taxon>
        <taxon>Bacillati</taxon>
        <taxon>Actinomycetota</taxon>
        <taxon>Actinomycetes</taxon>
        <taxon>Micrococcales</taxon>
        <taxon>Microbacteriaceae</taxon>
        <taxon>Naasia</taxon>
    </lineage>
</organism>
<dbReference type="PRINTS" id="PR00032">
    <property type="entry name" value="HTHARAC"/>
</dbReference>
<keyword evidence="1" id="KW-0805">Transcription regulation</keyword>
<evidence type="ECO:0000256" key="3">
    <source>
        <dbReference type="ARBA" id="ARBA00023163"/>
    </source>
</evidence>
<dbReference type="Pfam" id="PF12833">
    <property type="entry name" value="HTH_18"/>
    <property type="match status" value="1"/>
</dbReference>
<dbReference type="InterPro" id="IPR018060">
    <property type="entry name" value="HTH_AraC"/>
</dbReference>
<keyword evidence="2" id="KW-0238">DNA-binding</keyword>
<feature type="domain" description="HTH araC/xylS-type" evidence="4">
    <location>
        <begin position="209"/>
        <end position="308"/>
    </location>
</feature>
<evidence type="ECO:0000259" key="4">
    <source>
        <dbReference type="PROSITE" id="PS01124"/>
    </source>
</evidence>
<dbReference type="SUPFAM" id="SSF46689">
    <property type="entry name" value="Homeodomain-like"/>
    <property type="match status" value="1"/>
</dbReference>
<reference evidence="5 6" key="1">
    <citation type="submission" date="2019-04" db="EMBL/GenBank/DDBJ databases">
        <authorList>
            <person name="Jiang L."/>
        </authorList>
    </citation>
    <scope>NUCLEOTIDE SEQUENCE [LARGE SCALE GENOMIC DNA]</scope>
    <source>
        <strain evidence="5 6">YIM 131853</strain>
    </source>
</reference>
<dbReference type="PANTHER" id="PTHR46796:SF6">
    <property type="entry name" value="ARAC SUBFAMILY"/>
    <property type="match status" value="1"/>
</dbReference>
<dbReference type="Proteomes" id="UP000309133">
    <property type="component" value="Unassembled WGS sequence"/>
</dbReference>
<evidence type="ECO:0000256" key="2">
    <source>
        <dbReference type="ARBA" id="ARBA00023125"/>
    </source>
</evidence>
<dbReference type="InterPro" id="IPR018062">
    <property type="entry name" value="HTH_AraC-typ_CS"/>
</dbReference>
<evidence type="ECO:0000313" key="5">
    <source>
        <dbReference type="EMBL" id="THG29934.1"/>
    </source>
</evidence>
<sequence length="308" mass="33281">MAMNADPAPTVHGSTRALPEGRDYDYFCDAVSDVYVGVRPERPSGAFPADFTLIDFGATQLGFLSTPGTPAFRDRSAMRRLPDDALFLNFSRAPWTLEHLGRSWDVPGGMPLLLDNDAPFRLAFDPRRRMHLYSLRIPRAALGAVDTRSLDERALASSAGAHLAAQFALLADMMEAGRTAAASAMSVAVVELVGALSESADTPSASKIATFKASAHERIADRLLTASVLARTFHCSVRTVQLAFAAHGETFGGWLTSARLELAHDRLRSPEWAGRSVAQISTACGFTDVSTFYRAYRRRFGASPGAAR</sequence>